<keyword evidence="3" id="KW-1185">Reference proteome</keyword>
<comment type="caution">
    <text evidence="2">The sequence shown here is derived from an EMBL/GenBank/DDBJ whole genome shotgun (WGS) entry which is preliminary data.</text>
</comment>
<dbReference type="Proteomes" id="UP001357437">
    <property type="component" value="Unassembled WGS sequence"/>
</dbReference>
<dbReference type="RefSeq" id="WP_104677968.1">
    <property type="nucleotide sequence ID" value="NZ_JAODYM010000030.1"/>
</dbReference>
<sequence length="137" mass="15160">MDKPNNNEKHKPILDFNADEDAVSRLHKLTMEMQDLCTAHNIPMVAGFCIEVQDGLHGIVLSSYIDSRKTPAPMNMLGAVEMLKSEHISPELVKMLEVRNNSATPCDCESCRARAESEREDESDSDLRGAAPGVVLH</sequence>
<name>A0ABU6I913_9ENTR</name>
<evidence type="ECO:0000313" key="2">
    <source>
        <dbReference type="EMBL" id="MEC3938079.1"/>
    </source>
</evidence>
<evidence type="ECO:0000313" key="3">
    <source>
        <dbReference type="Proteomes" id="UP001357437"/>
    </source>
</evidence>
<organism evidence="2 3">
    <name type="scientific">Leclercia adecarboxylata</name>
    <dbReference type="NCBI Taxonomy" id="83655"/>
    <lineage>
        <taxon>Bacteria</taxon>
        <taxon>Pseudomonadati</taxon>
        <taxon>Pseudomonadota</taxon>
        <taxon>Gammaproteobacteria</taxon>
        <taxon>Enterobacterales</taxon>
        <taxon>Enterobacteriaceae</taxon>
        <taxon>Leclercia</taxon>
    </lineage>
</organism>
<protein>
    <submittedName>
        <fullName evidence="2">Uncharacterized protein</fullName>
    </submittedName>
</protein>
<reference evidence="2 3" key="1">
    <citation type="submission" date="2024-01" db="EMBL/GenBank/DDBJ databases">
        <title>Comparative Genomics of Leclercia adecarboxylata Strains Isolated from Several Sources.</title>
        <authorList>
            <person name="Yescas-Zazueta V."/>
            <person name="Balbuena-Alonso M.G."/>
            <person name="Valencia D."/>
            <person name="Mendez-Pfeiffer P.A."/>
            <person name="Ballesteros-Monrreal M.G."/>
            <person name="Rocha-Gracia R.D.C."/>
            <person name="Barrios-Villa E."/>
        </authorList>
    </citation>
    <scope>NUCLEOTIDE SEQUENCE [LARGE SCALE GENOMIC DNA]</scope>
    <source>
        <strain evidence="2 3">33MEM</strain>
    </source>
</reference>
<accession>A0ABU6I913</accession>
<feature type="region of interest" description="Disordered" evidence="1">
    <location>
        <begin position="116"/>
        <end position="137"/>
    </location>
</feature>
<dbReference type="EMBL" id="JAYMCU010000037">
    <property type="protein sequence ID" value="MEC3938079.1"/>
    <property type="molecule type" value="Genomic_DNA"/>
</dbReference>
<proteinExistence type="predicted"/>
<gene>
    <name evidence="2" type="ORF">VOF76_18105</name>
</gene>
<evidence type="ECO:0000256" key="1">
    <source>
        <dbReference type="SAM" id="MobiDB-lite"/>
    </source>
</evidence>